<name>U5EL60_9DIPT</name>
<keyword evidence="1" id="KW-0732">Signal</keyword>
<sequence>MRKIGLLFIALTALVLCVEVDAFSLKDCIAEETKNMIAKKQVYTTSTFARFISDDIMKQVMANCLRQIG</sequence>
<dbReference type="EMBL" id="GANO01004965">
    <property type="protein sequence ID" value="JAB54906.1"/>
    <property type="molecule type" value="mRNA"/>
</dbReference>
<reference evidence="2" key="1">
    <citation type="journal article" date="2014" name="Insect Biochem. Mol. Biol.">
        <title>An insight into the sialome of the frog biting fly, Corethrella appendiculata.</title>
        <authorList>
            <person name="Ribeiro J.M.C."/>
            <person name="Chagas A.C."/>
            <person name="Pham V.M."/>
            <person name="Lounibos L.P."/>
            <person name="Calvo E."/>
        </authorList>
    </citation>
    <scope>NUCLEOTIDE SEQUENCE</scope>
    <source>
        <tissue evidence="2">Salivary glands</tissue>
    </source>
</reference>
<organism evidence="2">
    <name type="scientific">Corethrella appendiculata</name>
    <dbReference type="NCBI Taxonomy" id="1370023"/>
    <lineage>
        <taxon>Eukaryota</taxon>
        <taxon>Metazoa</taxon>
        <taxon>Ecdysozoa</taxon>
        <taxon>Arthropoda</taxon>
        <taxon>Hexapoda</taxon>
        <taxon>Insecta</taxon>
        <taxon>Pterygota</taxon>
        <taxon>Neoptera</taxon>
        <taxon>Endopterygota</taxon>
        <taxon>Diptera</taxon>
        <taxon>Nematocera</taxon>
        <taxon>Culicoidea</taxon>
        <taxon>Chaoboridae</taxon>
        <taxon>Corethrella</taxon>
    </lineage>
</organism>
<dbReference type="AlphaFoldDB" id="U5EL60"/>
<evidence type="ECO:0000256" key="1">
    <source>
        <dbReference type="SAM" id="SignalP"/>
    </source>
</evidence>
<accession>U5EL60</accession>
<proteinExistence type="evidence at transcript level"/>
<evidence type="ECO:0000313" key="2">
    <source>
        <dbReference type="EMBL" id="JAB54906.1"/>
    </source>
</evidence>
<feature type="signal peptide" evidence="1">
    <location>
        <begin position="1"/>
        <end position="22"/>
    </location>
</feature>
<protein>
    <submittedName>
        <fullName evidence="2">Putative secreted protein</fullName>
    </submittedName>
</protein>
<feature type="chain" id="PRO_5004659997" evidence="1">
    <location>
        <begin position="23"/>
        <end position="69"/>
    </location>
</feature>